<organism evidence="1 2">
    <name type="scientific">Rugosibacter aromaticivorans</name>
    <dbReference type="NCBI Taxonomy" id="1565605"/>
    <lineage>
        <taxon>Bacteria</taxon>
        <taxon>Pseudomonadati</taxon>
        <taxon>Pseudomonadota</taxon>
        <taxon>Betaproteobacteria</taxon>
        <taxon>Nitrosomonadales</taxon>
        <taxon>Sterolibacteriaceae</taxon>
        <taxon>Rugosibacter</taxon>
    </lineage>
</organism>
<dbReference type="KEGG" id="rbu:PG1C_08855"/>
<accession>A0A0C5J9U1</accession>
<dbReference type="Proteomes" id="UP000061603">
    <property type="component" value="Chromosome"/>
</dbReference>
<reference evidence="1 2" key="1">
    <citation type="journal article" date="2015" name="Genome Announc.">
        <title>Complete Genome Sequence of a Novel Bacterium within the Family Rhodocyclaceae That Degrades Polycyclic Aromatic Hydrocarbons.</title>
        <authorList>
            <person name="Singleton D.R."/>
            <person name="Dickey A.N."/>
            <person name="Scholl E.H."/>
            <person name="Wright F.A."/>
            <person name="Aitken M.D."/>
        </authorList>
    </citation>
    <scope>NUCLEOTIDE SEQUENCE [LARGE SCALE GENOMIC DNA]</scope>
    <source>
        <strain evidence="2">PG1-Ca6</strain>
    </source>
</reference>
<sequence length="94" mass="10444">MNEKDFSLVVWHGSQISQAERQKLLNQQPITRWLTGISLPLKVRKRSAAGWVAQPFILTTAHLIPKCKIEPVSADVVCGYSSDVPMPATESVSR</sequence>
<proteinExistence type="predicted"/>
<dbReference type="HOGENOM" id="CLU_2384176_0_0_4"/>
<dbReference type="EMBL" id="CP010554">
    <property type="protein sequence ID" value="AJP48528.1"/>
    <property type="molecule type" value="Genomic_DNA"/>
</dbReference>
<gene>
    <name evidence="1" type="ORF">PG1C_08855</name>
</gene>
<keyword evidence="2" id="KW-1185">Reference proteome</keyword>
<protein>
    <submittedName>
        <fullName evidence="1">Uncharacterized protein</fullName>
    </submittedName>
</protein>
<evidence type="ECO:0000313" key="2">
    <source>
        <dbReference type="Proteomes" id="UP000061603"/>
    </source>
</evidence>
<name>A0A0C5J9U1_9PROT</name>
<dbReference type="AlphaFoldDB" id="A0A0C5J9U1"/>
<evidence type="ECO:0000313" key="1">
    <source>
        <dbReference type="EMBL" id="AJP48528.1"/>
    </source>
</evidence>
<dbReference type="STRING" id="1565605.PG1C_08855"/>